<feature type="region of interest" description="Disordered" evidence="11">
    <location>
        <begin position="174"/>
        <end position="198"/>
    </location>
</feature>
<feature type="compositionally biased region" description="Low complexity" evidence="11">
    <location>
        <begin position="1363"/>
        <end position="1383"/>
    </location>
</feature>
<evidence type="ECO:0000256" key="6">
    <source>
        <dbReference type="ARBA" id="ARBA00023125"/>
    </source>
</evidence>
<evidence type="ECO:0000256" key="5">
    <source>
        <dbReference type="ARBA" id="ARBA00023015"/>
    </source>
</evidence>
<feature type="compositionally biased region" description="Basic residues" evidence="11">
    <location>
        <begin position="1412"/>
        <end position="1427"/>
    </location>
</feature>
<evidence type="ECO:0000256" key="4">
    <source>
        <dbReference type="ARBA" id="ARBA00022833"/>
    </source>
</evidence>
<feature type="compositionally biased region" description="Low complexity" evidence="11">
    <location>
        <begin position="318"/>
        <end position="340"/>
    </location>
</feature>
<dbReference type="GO" id="GO:0005634">
    <property type="term" value="C:nucleus"/>
    <property type="evidence" value="ECO:0007669"/>
    <property type="project" value="UniProtKB-SubCell"/>
</dbReference>
<dbReference type="FunFam" id="3.30.160.60:FF:003262">
    <property type="entry name" value="Zinc finger protein 263"/>
    <property type="match status" value="1"/>
</dbReference>
<comment type="subcellular location">
    <subcellularLocation>
        <location evidence="10">Nucleus</location>
    </subcellularLocation>
</comment>
<dbReference type="SMART" id="SM00431">
    <property type="entry name" value="SCAN"/>
    <property type="match status" value="2"/>
</dbReference>
<evidence type="ECO:0000256" key="2">
    <source>
        <dbReference type="ARBA" id="ARBA00022737"/>
    </source>
</evidence>
<dbReference type="SUPFAM" id="SSF109640">
    <property type="entry name" value="KRAB domain (Kruppel-associated box)"/>
    <property type="match status" value="1"/>
</dbReference>
<dbReference type="GO" id="GO:0003677">
    <property type="term" value="F:DNA binding"/>
    <property type="evidence" value="ECO:0007669"/>
    <property type="project" value="UniProtKB-KW"/>
</dbReference>
<feature type="non-terminal residue" evidence="15">
    <location>
        <position position="2031"/>
    </location>
</feature>
<feature type="region of interest" description="Disordered" evidence="11">
    <location>
        <begin position="1252"/>
        <end position="1507"/>
    </location>
</feature>
<dbReference type="InterPro" id="IPR001909">
    <property type="entry name" value="KRAB"/>
</dbReference>
<name>A0A8J5ZT08_GALPY</name>
<feature type="region of interest" description="Disordered" evidence="11">
    <location>
        <begin position="79"/>
        <end position="162"/>
    </location>
</feature>
<evidence type="ECO:0000256" key="10">
    <source>
        <dbReference type="PROSITE-ProRule" id="PRU00187"/>
    </source>
</evidence>
<keyword evidence="8 10" id="KW-0539">Nucleus</keyword>
<evidence type="ECO:0000313" key="15">
    <source>
        <dbReference type="EMBL" id="KAG8506430.1"/>
    </source>
</evidence>
<feature type="compositionally biased region" description="Low complexity" evidence="11">
    <location>
        <begin position="104"/>
        <end position="117"/>
    </location>
</feature>
<feature type="compositionally biased region" description="Pro residues" evidence="11">
    <location>
        <begin position="186"/>
        <end position="198"/>
    </location>
</feature>
<keyword evidence="1" id="KW-0479">Metal-binding</keyword>
<proteinExistence type="predicted"/>
<dbReference type="CDD" id="cd07765">
    <property type="entry name" value="KRAB_A-box"/>
    <property type="match status" value="1"/>
</dbReference>
<feature type="compositionally biased region" description="Basic and acidic residues" evidence="11">
    <location>
        <begin position="1444"/>
        <end position="1461"/>
    </location>
</feature>
<feature type="domain" description="SCAN box" evidence="13">
    <location>
        <begin position="403"/>
        <end position="485"/>
    </location>
</feature>
<feature type="region of interest" description="Disordered" evidence="11">
    <location>
        <begin position="531"/>
        <end position="631"/>
    </location>
</feature>
<organism evidence="15 16">
    <name type="scientific">Galemys pyrenaicus</name>
    <name type="common">Iberian desman</name>
    <name type="synonym">Pyrenean desman</name>
    <dbReference type="NCBI Taxonomy" id="202257"/>
    <lineage>
        <taxon>Eukaryota</taxon>
        <taxon>Metazoa</taxon>
        <taxon>Chordata</taxon>
        <taxon>Craniata</taxon>
        <taxon>Vertebrata</taxon>
        <taxon>Euteleostomi</taxon>
        <taxon>Mammalia</taxon>
        <taxon>Eutheria</taxon>
        <taxon>Laurasiatheria</taxon>
        <taxon>Eulipotyphla</taxon>
        <taxon>Talpidae</taxon>
        <taxon>Galemys</taxon>
    </lineage>
</organism>
<dbReference type="SMART" id="SM00349">
    <property type="entry name" value="KRAB"/>
    <property type="match status" value="1"/>
</dbReference>
<feature type="compositionally biased region" description="Basic residues" evidence="11">
    <location>
        <begin position="2009"/>
        <end position="2023"/>
    </location>
</feature>
<gene>
    <name evidence="15" type="ORF">J0S82_010347</name>
</gene>
<evidence type="ECO:0000259" key="13">
    <source>
        <dbReference type="PROSITE" id="PS50804"/>
    </source>
</evidence>
<dbReference type="SUPFAM" id="SSF47353">
    <property type="entry name" value="Retrovirus capsid dimerization domain-like"/>
    <property type="match status" value="2"/>
</dbReference>
<dbReference type="Gene3D" id="3.30.160.60">
    <property type="entry name" value="Classic Zinc Finger"/>
    <property type="match status" value="1"/>
</dbReference>
<dbReference type="GO" id="GO:0008270">
    <property type="term" value="F:zinc ion binding"/>
    <property type="evidence" value="ECO:0007669"/>
    <property type="project" value="UniProtKB-KW"/>
</dbReference>
<dbReference type="InterPro" id="IPR036236">
    <property type="entry name" value="Znf_C2H2_sf"/>
</dbReference>
<reference evidence="15" key="1">
    <citation type="journal article" date="2021" name="Evol. Appl.">
        <title>The genome of the Pyrenean desman and the effects of bottlenecks and inbreeding on the genomic landscape of an endangered species.</title>
        <authorList>
            <person name="Escoda L."/>
            <person name="Castresana J."/>
        </authorList>
    </citation>
    <scope>NUCLEOTIDE SEQUENCE</scope>
    <source>
        <strain evidence="15">IBE-C5619</strain>
    </source>
</reference>
<evidence type="ECO:0000259" key="14">
    <source>
        <dbReference type="PROSITE" id="PS50805"/>
    </source>
</evidence>
<feature type="compositionally biased region" description="Basic and acidic residues" evidence="11">
    <location>
        <begin position="1996"/>
        <end position="2008"/>
    </location>
</feature>
<feature type="region of interest" description="Disordered" evidence="11">
    <location>
        <begin position="33"/>
        <end position="62"/>
    </location>
</feature>
<keyword evidence="3 9" id="KW-0863">Zinc-finger</keyword>
<evidence type="ECO:0000259" key="12">
    <source>
        <dbReference type="PROSITE" id="PS50157"/>
    </source>
</evidence>
<feature type="compositionally biased region" description="Low complexity" evidence="11">
    <location>
        <begin position="1309"/>
        <end position="1321"/>
    </location>
</feature>
<dbReference type="Pfam" id="PF02023">
    <property type="entry name" value="SCAN"/>
    <property type="match status" value="2"/>
</dbReference>
<feature type="compositionally biased region" description="Polar residues" evidence="11">
    <location>
        <begin position="531"/>
        <end position="548"/>
    </location>
</feature>
<dbReference type="PROSITE" id="PS50805">
    <property type="entry name" value="KRAB"/>
    <property type="match status" value="1"/>
</dbReference>
<feature type="compositionally biased region" description="Low complexity" evidence="11">
    <location>
        <begin position="1390"/>
        <end position="1401"/>
    </location>
</feature>
<comment type="caution">
    <text evidence="15">The sequence shown here is derived from an EMBL/GenBank/DDBJ whole genome shotgun (WGS) entry which is preliminary data.</text>
</comment>
<accession>A0A8J5ZT08</accession>
<dbReference type="PANTHER" id="PTHR45935:SF15">
    <property type="entry name" value="SCAN BOX DOMAIN-CONTAINING PROTEIN"/>
    <property type="match status" value="1"/>
</dbReference>
<keyword evidence="5" id="KW-0805">Transcription regulation</keyword>
<dbReference type="InterPro" id="IPR036051">
    <property type="entry name" value="KRAB_dom_sf"/>
</dbReference>
<evidence type="ECO:0000313" key="16">
    <source>
        <dbReference type="Proteomes" id="UP000700334"/>
    </source>
</evidence>
<feature type="region of interest" description="Disordered" evidence="11">
    <location>
        <begin position="1982"/>
        <end position="2031"/>
    </location>
</feature>
<dbReference type="SUPFAM" id="SSF57667">
    <property type="entry name" value="beta-beta-alpha zinc fingers"/>
    <property type="match status" value="1"/>
</dbReference>
<keyword evidence="6" id="KW-0238">DNA-binding</keyword>
<keyword evidence="4" id="KW-0862">Zinc</keyword>
<feature type="compositionally biased region" description="Basic residues" evidence="11">
    <location>
        <begin position="1274"/>
        <end position="1294"/>
    </location>
</feature>
<dbReference type="PANTHER" id="PTHR45935">
    <property type="entry name" value="PROTEIN ZBED8-RELATED"/>
    <property type="match status" value="1"/>
</dbReference>
<dbReference type="PROSITE" id="PS50157">
    <property type="entry name" value="ZINC_FINGER_C2H2_2"/>
    <property type="match status" value="1"/>
</dbReference>
<dbReference type="Gene3D" id="1.10.4020.10">
    <property type="entry name" value="DNA breaking-rejoining enzymes"/>
    <property type="match status" value="2"/>
</dbReference>
<dbReference type="Pfam" id="PF00096">
    <property type="entry name" value="zf-C2H2"/>
    <property type="match status" value="1"/>
</dbReference>
<protein>
    <submittedName>
        <fullName evidence="15">Zinc finger protein 263</fullName>
    </submittedName>
</protein>
<feature type="compositionally biased region" description="Basic and acidic residues" evidence="11">
    <location>
        <begin position="613"/>
        <end position="625"/>
    </location>
</feature>
<feature type="domain" description="SCAN box" evidence="13">
    <location>
        <begin position="1677"/>
        <end position="1759"/>
    </location>
</feature>
<dbReference type="InterPro" id="IPR038269">
    <property type="entry name" value="SCAN_sf"/>
</dbReference>
<feature type="region of interest" description="Disordered" evidence="11">
    <location>
        <begin position="904"/>
        <end position="962"/>
    </location>
</feature>
<dbReference type="Pfam" id="PF01352">
    <property type="entry name" value="KRAB"/>
    <property type="match status" value="1"/>
</dbReference>
<dbReference type="FunFam" id="1.10.4020.10:FF:000001">
    <property type="entry name" value="zinc finger protein 263 isoform X1"/>
    <property type="match status" value="2"/>
</dbReference>
<keyword evidence="7" id="KW-0804">Transcription</keyword>
<feature type="compositionally biased region" description="Low complexity" evidence="11">
    <location>
        <begin position="1490"/>
        <end position="1507"/>
    </location>
</feature>
<feature type="region of interest" description="Disordered" evidence="11">
    <location>
        <begin position="855"/>
        <end position="874"/>
    </location>
</feature>
<dbReference type="PROSITE" id="PS50804">
    <property type="entry name" value="SCAN_BOX"/>
    <property type="match status" value="2"/>
</dbReference>
<evidence type="ECO:0000256" key="8">
    <source>
        <dbReference type="ARBA" id="ARBA00023242"/>
    </source>
</evidence>
<dbReference type="EMBL" id="JAGFMF010012160">
    <property type="protein sequence ID" value="KAG8506430.1"/>
    <property type="molecule type" value="Genomic_DNA"/>
</dbReference>
<dbReference type="PROSITE" id="PS00028">
    <property type="entry name" value="ZINC_FINGER_C2H2_1"/>
    <property type="match status" value="1"/>
</dbReference>
<keyword evidence="2" id="KW-0677">Repeat</keyword>
<dbReference type="OrthoDB" id="6077919at2759"/>
<dbReference type="InterPro" id="IPR013087">
    <property type="entry name" value="Znf_C2H2_type"/>
</dbReference>
<evidence type="ECO:0000256" key="1">
    <source>
        <dbReference type="ARBA" id="ARBA00022723"/>
    </source>
</evidence>
<feature type="compositionally biased region" description="Pro residues" evidence="11">
    <location>
        <begin position="944"/>
        <end position="957"/>
    </location>
</feature>
<keyword evidence="16" id="KW-1185">Reference proteome</keyword>
<dbReference type="SMART" id="SM00355">
    <property type="entry name" value="ZnF_C2H2"/>
    <property type="match status" value="1"/>
</dbReference>
<feature type="region of interest" description="Disordered" evidence="11">
    <location>
        <begin position="273"/>
        <end position="340"/>
    </location>
</feature>
<dbReference type="InterPro" id="IPR050916">
    <property type="entry name" value="SCAN-C2H2_zinc_finger"/>
</dbReference>
<dbReference type="Proteomes" id="UP000700334">
    <property type="component" value="Unassembled WGS sequence"/>
</dbReference>
<feature type="domain" description="C2H2-type" evidence="12">
    <location>
        <begin position="656"/>
        <end position="683"/>
    </location>
</feature>
<evidence type="ECO:0000256" key="11">
    <source>
        <dbReference type="SAM" id="MobiDB-lite"/>
    </source>
</evidence>
<evidence type="ECO:0000256" key="9">
    <source>
        <dbReference type="PROSITE-ProRule" id="PRU00042"/>
    </source>
</evidence>
<dbReference type="Gene3D" id="6.10.140.140">
    <property type="match status" value="1"/>
</dbReference>
<sequence>MSSAARGLTRRGMAGWAALGRGRLSGPGVAACGTGTRSSIARAGSRPSGISSVRPSRRRITGVRRDKVIEPVVAGLDTERHAPHLKKSLPPAGRPSRVPAGRSAPAQGACARAGRAADYISRQAPRSLPASSGIRAEPGRRRLRGLPCRSQSTRADVGRPEPAMAGAALLKLGRGQRASRGAPPGGRAPPPAARRPPPARLALLSTDALRGRTRAPGGADCPIFLLVGRRRVSDESWPNGRWSPPKVTRKWVPGRRRWPWTLARARRLPAWDGAPVPRESAERGEARRPGPASGRFWRGRAGDPARWRPGPTEVQTEPAAPGPAGAARRPGLGASGPAPADACTCAGWRLPRRAEQSLRGLAMASGPGSQDREGLLIVKLEEDCAWSQELPPPDPGPSPEASHLRFRRFRFQEAAGPREALSRLQELCHGWLRPEMRTKEQILELLVLEQFLIILPQEIQSRVQELRPESGEEAVTLVEDMQRELGRLRQQLPESLEDVAMYISQEEWGHQDPSKRALSRDLVQESFENVDTLESQLPTQEAPSTQVEQGGKTWEPSGQACKEGLSPRSPAPGEQKFENQEESAQSISPESVHAQALLPGQARGEVPWSPEQGRPRDRTDGHWEPPPEDQMVQTLVGTTSCKELGRPKELQPKKLHLCPLCGKNFSNNSNLIRHQRIHAAERLCMGVECSELFAGTFSRSKWAPEPLEAKEGQSLGSQLESSRRLTLIHWNGNHSWKRSQERFRLALCQRETDAEGSKDPWPLSADAPESCGLVLSTGHISCGRGSTGDRQKAPGRAVCHREPRKEPGRVRLKLEAKSPLAAGPIAEVQKRLEEVLKQLSSPLCTSTYCAGPADPAVAQRPRSGADWGLGSRPGRQRSPLGVALLDVGRNRSLLRAHCPQGGRVRRSRNWMSKLARAPRSRRRGPVSAGGLSCPRVPSRGSPSPALPGPTSLPPAPREPGLATLPQSACVRGRWAVAQTGSLFKSQLRGVTPPFSSLALADGERGVGKKGEASICRCPGRSECRMWIRGCGADGNLEGVPKISEAHPTCLPARSACRPPPHEGPPAEPRGTLAGVWAPNLRPPLHPMAARLPPPRRRCRPCLCLACKGSEKWAFGEDGPSRGRGARPANDIKGLYRQHVILPIQSVCSNFTLRALLSTVSSLPGKGSTVDPPAVSSDLALSSRCRPTTLKENLLQIFSDVHRSSSPALTCASRLRATPEVFHIPQTGLTFHFPAPLSVRPVLPFLACATARTGPLPRGAVPRTLSRPPPQGRPARARAARRAAQRSGASKRSRAGRVVPGGPWPRKPPLLRLLPEGRGRSPVRAANPPRRKSRRDARSGEAHTARGAAARRRPGRLCGGCGAPGHSAAQPPAAGALGRPARGGAPEGDARAAAGRAPPTAGSRDRDPCAGRSRPRRPRTRPPPRHCPARPAGCERPSDALGPRPKPDCGARLSAREGELRASARRPGGGGCGRAEEDGAALSTPSSPSCRSPAATAPGPGAPAGISPARRRFLAARPELRRGRPLLGAAGAAAGPAAVRLRRPPRLQPARTGLGRPAFAALCLLTDAALEDGSALLRELSACRCRSSSPAWSPRVGLEEPPLRARVSAPALGRLRGSETQGHSCLRSRMMMADPKEADSWSPQIRALWETNGSLMARSSRSKKYSPQMNSVSSESSRQHFRNFHYHEALGPREAVGQLQELCRRWLRPEAHSKEQILDLLVLEQFLTILPRDMQSCVRKHHLQSIEEAVALVEHLQREFGQTRSGVRRKTPDIDNEVGWRETYWWTSTAGTETAAAGISPQFSELRAGFLLPSAARVAIHGLGKEAVLGERTATTGFRLKPTESQPGGMSQDEEFWSTDQGLHEQLSRNTHKETEPVCERGKELHDNFLSRNSDSDFYDQGIASVVWVPSSVGLQVLSSLHVLPKPKVISRLEKGEDAWIQGLMECKGNLGELPKGLKVKNDIESQQPLCLSNLEIQAPGDTVSKKSGVKVSQKTMGKENHGDTERAGKWHRGNPVKKRKKFSTWKQELLK</sequence>
<dbReference type="GO" id="GO:0006355">
    <property type="term" value="P:regulation of DNA-templated transcription"/>
    <property type="evidence" value="ECO:0007669"/>
    <property type="project" value="InterPro"/>
</dbReference>
<evidence type="ECO:0000256" key="3">
    <source>
        <dbReference type="ARBA" id="ARBA00022771"/>
    </source>
</evidence>
<feature type="compositionally biased region" description="Basic and acidic residues" evidence="11">
    <location>
        <begin position="279"/>
        <end position="288"/>
    </location>
</feature>
<evidence type="ECO:0000256" key="7">
    <source>
        <dbReference type="ARBA" id="ARBA00023163"/>
    </source>
</evidence>
<dbReference type="InterPro" id="IPR003309">
    <property type="entry name" value="SCAN_dom"/>
</dbReference>
<feature type="domain" description="KRAB" evidence="14">
    <location>
        <begin position="494"/>
        <end position="566"/>
    </location>
</feature>
<dbReference type="CDD" id="cd07936">
    <property type="entry name" value="SCAN"/>
    <property type="match status" value="2"/>
</dbReference>